<proteinExistence type="predicted"/>
<dbReference type="AlphaFoldDB" id="A0A0F6YJ53"/>
<evidence type="ECO:0000313" key="2">
    <source>
        <dbReference type="EMBL" id="AKF07610.1"/>
    </source>
</evidence>
<name>A0A0F6YJ53_9BACT</name>
<gene>
    <name evidence="2" type="ORF">DB32_004759</name>
</gene>
<dbReference type="KEGG" id="samy:DB32_004759"/>
<accession>A0A0F6YJ53</accession>
<reference evidence="2 3" key="1">
    <citation type="submission" date="2015-03" db="EMBL/GenBank/DDBJ databases">
        <title>Genome assembly of Sandaracinus amylolyticus DSM 53668.</title>
        <authorList>
            <person name="Sharma G."/>
            <person name="Subramanian S."/>
        </authorList>
    </citation>
    <scope>NUCLEOTIDE SEQUENCE [LARGE SCALE GENOMIC DNA]</scope>
    <source>
        <strain evidence="2 3">DSM 53668</strain>
    </source>
</reference>
<dbReference type="EMBL" id="CP011125">
    <property type="protein sequence ID" value="AKF07610.1"/>
    <property type="molecule type" value="Genomic_DNA"/>
</dbReference>
<organism evidence="2 3">
    <name type="scientific">Sandaracinus amylolyticus</name>
    <dbReference type="NCBI Taxonomy" id="927083"/>
    <lineage>
        <taxon>Bacteria</taxon>
        <taxon>Pseudomonadati</taxon>
        <taxon>Myxococcota</taxon>
        <taxon>Polyangia</taxon>
        <taxon>Polyangiales</taxon>
        <taxon>Sandaracinaceae</taxon>
        <taxon>Sandaracinus</taxon>
    </lineage>
</organism>
<keyword evidence="3" id="KW-1185">Reference proteome</keyword>
<evidence type="ECO:0000256" key="1">
    <source>
        <dbReference type="SAM" id="MobiDB-lite"/>
    </source>
</evidence>
<dbReference type="Proteomes" id="UP000034883">
    <property type="component" value="Chromosome"/>
</dbReference>
<dbReference type="STRING" id="927083.DB32_004759"/>
<feature type="region of interest" description="Disordered" evidence="1">
    <location>
        <begin position="1"/>
        <end position="27"/>
    </location>
</feature>
<evidence type="ECO:0000313" key="3">
    <source>
        <dbReference type="Proteomes" id="UP000034883"/>
    </source>
</evidence>
<sequence>MPSGETREQVGLGMHCASARDGPTETEPTTIALASAAVIIARAKN</sequence>
<protein>
    <submittedName>
        <fullName evidence="2">Uncharacterized protein</fullName>
    </submittedName>
</protein>